<keyword evidence="2" id="KW-0812">Transmembrane</keyword>
<evidence type="ECO:0000256" key="2">
    <source>
        <dbReference type="SAM" id="Phobius"/>
    </source>
</evidence>
<feature type="compositionally biased region" description="Polar residues" evidence="1">
    <location>
        <begin position="491"/>
        <end position="501"/>
    </location>
</feature>
<evidence type="ECO:0000256" key="1">
    <source>
        <dbReference type="SAM" id="MobiDB-lite"/>
    </source>
</evidence>
<dbReference type="AlphaFoldDB" id="A0AAD3DBK4"/>
<reference evidence="3 4" key="1">
    <citation type="journal article" date="2021" name="Sci. Rep.">
        <title>The genome of the diatom Chaetoceros tenuissimus carries an ancient integrated fragment of an extant virus.</title>
        <authorList>
            <person name="Hongo Y."/>
            <person name="Kimura K."/>
            <person name="Takaki Y."/>
            <person name="Yoshida Y."/>
            <person name="Baba S."/>
            <person name="Kobayashi G."/>
            <person name="Nagasaki K."/>
            <person name="Hano T."/>
            <person name="Tomaru Y."/>
        </authorList>
    </citation>
    <scope>NUCLEOTIDE SEQUENCE [LARGE SCALE GENOMIC DNA]</scope>
    <source>
        <strain evidence="3 4">NIES-3715</strain>
    </source>
</reference>
<accession>A0AAD3DBK4</accession>
<feature type="transmembrane region" description="Helical" evidence="2">
    <location>
        <begin position="363"/>
        <end position="382"/>
    </location>
</feature>
<feature type="transmembrane region" description="Helical" evidence="2">
    <location>
        <begin position="186"/>
        <end position="204"/>
    </location>
</feature>
<keyword evidence="2" id="KW-1133">Transmembrane helix</keyword>
<protein>
    <submittedName>
        <fullName evidence="3">Uncharacterized protein</fullName>
    </submittedName>
</protein>
<gene>
    <name evidence="3" type="ORF">CTEN210_17822</name>
</gene>
<keyword evidence="4" id="KW-1185">Reference proteome</keyword>
<name>A0AAD3DBK4_9STRA</name>
<organism evidence="3 4">
    <name type="scientific">Chaetoceros tenuissimus</name>
    <dbReference type="NCBI Taxonomy" id="426638"/>
    <lineage>
        <taxon>Eukaryota</taxon>
        <taxon>Sar</taxon>
        <taxon>Stramenopiles</taxon>
        <taxon>Ochrophyta</taxon>
        <taxon>Bacillariophyta</taxon>
        <taxon>Coscinodiscophyceae</taxon>
        <taxon>Chaetocerotophycidae</taxon>
        <taxon>Chaetocerotales</taxon>
        <taxon>Chaetocerotaceae</taxon>
        <taxon>Chaetoceros</taxon>
    </lineage>
</organism>
<comment type="caution">
    <text evidence="3">The sequence shown here is derived from an EMBL/GenBank/DDBJ whole genome shotgun (WGS) entry which is preliminary data.</text>
</comment>
<evidence type="ECO:0000313" key="3">
    <source>
        <dbReference type="EMBL" id="GFH61346.1"/>
    </source>
</evidence>
<keyword evidence="2" id="KW-0472">Membrane</keyword>
<proteinExistence type="predicted"/>
<feature type="transmembrane region" description="Helical" evidence="2">
    <location>
        <begin position="294"/>
        <end position="316"/>
    </location>
</feature>
<dbReference type="EMBL" id="BLLK01000074">
    <property type="protein sequence ID" value="GFH61346.1"/>
    <property type="molecule type" value="Genomic_DNA"/>
</dbReference>
<feature type="region of interest" description="Disordered" evidence="1">
    <location>
        <begin position="483"/>
        <end position="513"/>
    </location>
</feature>
<feature type="transmembrane region" description="Helical" evidence="2">
    <location>
        <begin position="426"/>
        <end position="448"/>
    </location>
</feature>
<evidence type="ECO:0000313" key="4">
    <source>
        <dbReference type="Proteomes" id="UP001054902"/>
    </source>
</evidence>
<sequence>MPTRKKTVSFSPLSYMSASRVENSVLDKGTLSPLNIQIDESINDTSPNARLTPKDRRLHSSYMSEATEGELTGCAKCCMQWNRIFHWKVSYICPTRNEEKVLDRKKIPSHRLLRCYILWRKTALKVALPLLFLTVVANFALQHEKFKKFEYTIEIPPTDEQDVPRLERAIAGVTQLGKVAITSRTVIPNLIWCGGTFLSVYVWLDLKLSIRVLYITAILAQLSYFWPVLIQSSKLYSPVIEDDESELSHQIAINVKNGMRYFFDIVPILVGFPKGAFSAAMSMFGLVERSKIPGVLVMYFAPFSTMIVFFSCSGIAQVFGDWIFAIATIFFVLSDMMVFTSYELLFKGRSDIYMEKKVMRNRLFLNLIGLAFLIFWFLRMIWPCLMLSTNSSEKAMETFQFMLGLGAQPECIVPGTVLIEGIPRSFYYSLLSSILGLFANIFVGKVLFSDLIRKTIFICEGEEEYMKELKEGFDILCEDEFDESTDGEYSPRSTDTGTFSNSKRHDKSWLGFPIQQEEQVDETIDL</sequence>
<dbReference type="Proteomes" id="UP001054902">
    <property type="component" value="Unassembled WGS sequence"/>
</dbReference>
<feature type="transmembrane region" description="Helical" evidence="2">
    <location>
        <begin position="122"/>
        <end position="141"/>
    </location>
</feature>
<feature type="transmembrane region" description="Helical" evidence="2">
    <location>
        <begin position="265"/>
        <end position="287"/>
    </location>
</feature>
<feature type="transmembrane region" description="Helical" evidence="2">
    <location>
        <begin position="211"/>
        <end position="229"/>
    </location>
</feature>
<feature type="transmembrane region" description="Helical" evidence="2">
    <location>
        <begin position="322"/>
        <end position="342"/>
    </location>
</feature>